<dbReference type="EMBL" id="SLWL01000006">
    <property type="protein sequence ID" value="TCO13452.1"/>
    <property type="molecule type" value="Genomic_DNA"/>
</dbReference>
<dbReference type="AlphaFoldDB" id="A0A4R2GSX4"/>
<reference evidence="1 2" key="1">
    <citation type="submission" date="2019-03" db="EMBL/GenBank/DDBJ databases">
        <title>Genomic Encyclopedia of Type Strains, Phase IV (KMG-IV): sequencing the most valuable type-strain genomes for metagenomic binning, comparative biology and taxonomic classification.</title>
        <authorList>
            <person name="Goeker M."/>
        </authorList>
    </citation>
    <scope>NUCLEOTIDE SEQUENCE [LARGE SCALE GENOMIC DNA]</scope>
    <source>
        <strain evidence="1 2">DSM 22958</strain>
    </source>
</reference>
<gene>
    <name evidence="1" type="ORF">EV666_106165</name>
</gene>
<evidence type="ECO:0000313" key="1">
    <source>
        <dbReference type="EMBL" id="TCO13452.1"/>
    </source>
</evidence>
<sequence>MARRDPNAPIGKRASKREKVDVAIVPRAPEWQPNWELIETAWDCEVPDDARAEIADAVRTYLRDESFVRAAPFKDDVVKKLAALRKAADAYAKAIRAFGRGAGSAAAHARLRPLLPVVVEDQKSHLSKQARDADNVALAAGLALDELDGKPQPEPAPALDLDAVVVRAVALLSEELRDDPVAINEAINQALAEENAEARAATRAELDDDDIDDHSDMIQGAAREWAAWDDLLVALRAIARRHGLNTTVDLGGIGDGDGPEGGAFAAAVAALGSTLPPGFMRPHGSRKALAMAILRAVDKVRY</sequence>
<evidence type="ECO:0000313" key="2">
    <source>
        <dbReference type="Proteomes" id="UP000294881"/>
    </source>
</evidence>
<protein>
    <submittedName>
        <fullName evidence="1">Uncharacterized protein</fullName>
    </submittedName>
</protein>
<dbReference type="RefSeq" id="WP_132006432.1">
    <property type="nucleotide sequence ID" value="NZ_JBHUNN010000002.1"/>
</dbReference>
<dbReference type="Proteomes" id="UP000294881">
    <property type="component" value="Unassembled WGS sequence"/>
</dbReference>
<keyword evidence="2" id="KW-1185">Reference proteome</keyword>
<name>A0A4R2GSX4_9HYPH</name>
<organism evidence="1 2">
    <name type="scientific">Camelimonas lactis</name>
    <dbReference type="NCBI Taxonomy" id="659006"/>
    <lineage>
        <taxon>Bacteria</taxon>
        <taxon>Pseudomonadati</taxon>
        <taxon>Pseudomonadota</taxon>
        <taxon>Alphaproteobacteria</taxon>
        <taxon>Hyphomicrobiales</taxon>
        <taxon>Chelatococcaceae</taxon>
        <taxon>Camelimonas</taxon>
    </lineage>
</organism>
<accession>A0A4R2GSX4</accession>
<comment type="caution">
    <text evidence="1">The sequence shown here is derived from an EMBL/GenBank/DDBJ whole genome shotgun (WGS) entry which is preliminary data.</text>
</comment>
<proteinExistence type="predicted"/>